<organism evidence="1 2">
    <name type="scientific">Phenylobacterium conjunctum</name>
    <dbReference type="NCBI Taxonomy" id="1298959"/>
    <lineage>
        <taxon>Bacteria</taxon>
        <taxon>Pseudomonadati</taxon>
        <taxon>Pseudomonadota</taxon>
        <taxon>Alphaproteobacteria</taxon>
        <taxon>Caulobacterales</taxon>
        <taxon>Caulobacteraceae</taxon>
        <taxon>Phenylobacterium</taxon>
    </lineage>
</organism>
<dbReference type="PROSITE" id="PS51257">
    <property type="entry name" value="PROKAR_LIPOPROTEIN"/>
    <property type="match status" value="1"/>
</dbReference>
<evidence type="ECO:0000313" key="2">
    <source>
        <dbReference type="Proteomes" id="UP001597216"/>
    </source>
</evidence>
<dbReference type="Proteomes" id="UP001597216">
    <property type="component" value="Unassembled WGS sequence"/>
</dbReference>
<sequence length="172" mass="17096">MSVPRPLSTTAVPILLGLTLAGCAGPRVLTSLAPESGAVPAGKTVVLLTPPEASSAAAGLAQTRLAARGPVAGQAPDLYLQVGDSARPGTIGVMGPLATPAAAPAWIEIPRRKAWIGGAKPVRTVEVAVLDAKTGAPLARAQASDRKAGDRQPLSVLVDAALARLGLVAPAS</sequence>
<evidence type="ECO:0008006" key="3">
    <source>
        <dbReference type="Google" id="ProtNLM"/>
    </source>
</evidence>
<evidence type="ECO:0000313" key="1">
    <source>
        <dbReference type="EMBL" id="MFD1191345.1"/>
    </source>
</evidence>
<accession>A0ABW3T6U2</accession>
<protein>
    <recommendedName>
        <fullName evidence="3">DUF4136 domain-containing protein</fullName>
    </recommendedName>
</protein>
<reference evidence="2" key="1">
    <citation type="journal article" date="2019" name="Int. J. Syst. Evol. Microbiol.">
        <title>The Global Catalogue of Microorganisms (GCM) 10K type strain sequencing project: providing services to taxonomists for standard genome sequencing and annotation.</title>
        <authorList>
            <consortium name="The Broad Institute Genomics Platform"/>
            <consortium name="The Broad Institute Genome Sequencing Center for Infectious Disease"/>
            <person name="Wu L."/>
            <person name="Ma J."/>
        </authorList>
    </citation>
    <scope>NUCLEOTIDE SEQUENCE [LARGE SCALE GENOMIC DNA]</scope>
    <source>
        <strain evidence="2">CCUG 55074</strain>
    </source>
</reference>
<name>A0ABW3T6U2_9CAUL</name>
<dbReference type="RefSeq" id="WP_377353776.1">
    <property type="nucleotide sequence ID" value="NZ_JBHTLQ010000025.1"/>
</dbReference>
<keyword evidence="2" id="KW-1185">Reference proteome</keyword>
<comment type="caution">
    <text evidence="1">The sequence shown here is derived from an EMBL/GenBank/DDBJ whole genome shotgun (WGS) entry which is preliminary data.</text>
</comment>
<proteinExistence type="predicted"/>
<gene>
    <name evidence="1" type="ORF">ACFQ27_12205</name>
</gene>
<dbReference type="EMBL" id="JBHTLQ010000025">
    <property type="protein sequence ID" value="MFD1191345.1"/>
    <property type="molecule type" value="Genomic_DNA"/>
</dbReference>